<dbReference type="SUPFAM" id="SSF55961">
    <property type="entry name" value="Bet v1-like"/>
    <property type="match status" value="1"/>
</dbReference>
<dbReference type="CDD" id="cd08899">
    <property type="entry name" value="SRPBCC_CalC_Aha1-like_6"/>
    <property type="match status" value="1"/>
</dbReference>
<comment type="caution">
    <text evidence="3">The sequence shown here is derived from an EMBL/GenBank/DDBJ whole genome shotgun (WGS) entry which is preliminary data.</text>
</comment>
<dbReference type="Gene3D" id="3.30.530.20">
    <property type="match status" value="1"/>
</dbReference>
<sequence>MNDYGMIIEPGTLRIQRLLPGPLERVWAYLTESDKRATWLATGEMTLQKGATVELVFCNSELAGEHENPPAKYKQYGGKVTNTGHITCIFPPRLLSFTWAEQGEGRPSEVTFELVEQGDNVLLTVIHRRLPNRDTMLNVAGGWHTHLDILRDRLQERPPRPFWATFTQMEDEYRAKL</sequence>
<dbReference type="InterPro" id="IPR023393">
    <property type="entry name" value="START-like_dom_sf"/>
</dbReference>
<dbReference type="STRING" id="2034155.BMI79_01500"/>
<dbReference type="Proteomes" id="UP000216021">
    <property type="component" value="Unassembled WGS sequence"/>
</dbReference>
<dbReference type="Pfam" id="PF08327">
    <property type="entry name" value="AHSA1"/>
    <property type="match status" value="1"/>
</dbReference>
<feature type="domain" description="Activator of Hsp90 ATPase homologue 1/2-like C-terminal" evidence="2">
    <location>
        <begin position="22"/>
        <end position="154"/>
    </location>
</feature>
<gene>
    <name evidence="3" type="ORF">BMI79_01500</name>
</gene>
<protein>
    <submittedName>
        <fullName evidence="3">ATPase</fullName>
    </submittedName>
</protein>
<accession>A0A1S8CQU1</accession>
<dbReference type="InterPro" id="IPR013538">
    <property type="entry name" value="ASHA1/2-like_C"/>
</dbReference>
<dbReference type="EMBL" id="MOXD01000001">
    <property type="protein sequence ID" value="OMQ27031.1"/>
    <property type="molecule type" value="Genomic_DNA"/>
</dbReference>
<evidence type="ECO:0000313" key="4">
    <source>
        <dbReference type="Proteomes" id="UP000216021"/>
    </source>
</evidence>
<evidence type="ECO:0000256" key="1">
    <source>
        <dbReference type="ARBA" id="ARBA00006817"/>
    </source>
</evidence>
<reference evidence="3 4" key="1">
    <citation type="submission" date="2016-11" db="EMBL/GenBank/DDBJ databases">
        <title>Rahnella oryzae sp. nov., isolated from rice root.</title>
        <authorList>
            <person name="Zhang X.-X."/>
            <person name="Zhang J."/>
        </authorList>
    </citation>
    <scope>NUCLEOTIDE SEQUENCE [LARGE SCALE GENOMIC DNA]</scope>
    <source>
        <strain evidence="3 4">J11-6</strain>
    </source>
</reference>
<dbReference type="OrthoDB" id="9800600at2"/>
<dbReference type="RefSeq" id="WP_076940073.1">
    <property type="nucleotide sequence ID" value="NZ_MOXD01000001.1"/>
</dbReference>
<name>A0A1S8CQU1_9GAMM</name>
<proteinExistence type="inferred from homology"/>
<evidence type="ECO:0000259" key="2">
    <source>
        <dbReference type="Pfam" id="PF08327"/>
    </source>
</evidence>
<evidence type="ECO:0000313" key="3">
    <source>
        <dbReference type="EMBL" id="OMQ27031.1"/>
    </source>
</evidence>
<comment type="similarity">
    <text evidence="1">Belongs to the AHA1 family.</text>
</comment>
<dbReference type="AlphaFoldDB" id="A0A1S8CQU1"/>
<keyword evidence="4" id="KW-1185">Reference proteome</keyword>
<organism evidence="3 4">
    <name type="scientific">Serratia oryzae</name>
    <dbReference type="NCBI Taxonomy" id="2034155"/>
    <lineage>
        <taxon>Bacteria</taxon>
        <taxon>Pseudomonadati</taxon>
        <taxon>Pseudomonadota</taxon>
        <taxon>Gammaproteobacteria</taxon>
        <taxon>Enterobacterales</taxon>
        <taxon>Yersiniaceae</taxon>
        <taxon>Serratia</taxon>
    </lineage>
</organism>